<feature type="region of interest" description="Disordered" evidence="1">
    <location>
        <begin position="46"/>
        <end position="87"/>
    </location>
</feature>
<dbReference type="InParanoid" id="L2GXU5"/>
<feature type="compositionally biased region" description="Basic and acidic residues" evidence="1">
    <location>
        <begin position="71"/>
        <end position="87"/>
    </location>
</feature>
<dbReference type="Proteomes" id="UP000011081">
    <property type="component" value="Unassembled WGS sequence"/>
</dbReference>
<evidence type="ECO:0000313" key="3">
    <source>
        <dbReference type="Proteomes" id="UP000011081"/>
    </source>
</evidence>
<dbReference type="Pfam" id="PF17002">
    <property type="entry name" value="DUF5089"/>
    <property type="match status" value="1"/>
</dbReference>
<dbReference type="VEuPathDB" id="MicrosporidiaDB:VCUG_00361"/>
<sequence>MKDLYSAQNYQKFLQKQKKKEKRSAVDEEVEARAKQIEEQNYEMAHGARKKLESGYATQQKTTKELYSQGEKLDKAETGARDIEKNVEEGKHLTHKIKEEGKMFNFRLPFVGKFKKIFKSKKEPEPAAHKRKSERAAADKPKKDESEIVTDKNLIPGQAKTDKELEQIYRTLKNVKGEAKVQQEEMTRQRENMKSIGKRTQKSEKEMENVTEELKKL</sequence>
<feature type="region of interest" description="Disordered" evidence="1">
    <location>
        <begin position="180"/>
        <end position="217"/>
    </location>
</feature>
<feature type="compositionally biased region" description="Basic and acidic residues" evidence="1">
    <location>
        <begin position="120"/>
        <end position="150"/>
    </location>
</feature>
<name>L2GXU5_VAVCU</name>
<evidence type="ECO:0008006" key="4">
    <source>
        <dbReference type="Google" id="ProtNLM"/>
    </source>
</evidence>
<dbReference type="GeneID" id="19878248"/>
<feature type="region of interest" description="Disordered" evidence="1">
    <location>
        <begin position="119"/>
        <end position="156"/>
    </location>
</feature>
<feature type="compositionally biased region" description="Basic and acidic residues" evidence="1">
    <location>
        <begin position="201"/>
        <end position="217"/>
    </location>
</feature>
<dbReference type="AlphaFoldDB" id="L2GXU5"/>
<evidence type="ECO:0000256" key="1">
    <source>
        <dbReference type="SAM" id="MobiDB-lite"/>
    </source>
</evidence>
<organism evidence="2 3">
    <name type="scientific">Vavraia culicis (isolate floridensis)</name>
    <name type="common">Microsporidian parasite</name>
    <dbReference type="NCBI Taxonomy" id="948595"/>
    <lineage>
        <taxon>Eukaryota</taxon>
        <taxon>Fungi</taxon>
        <taxon>Fungi incertae sedis</taxon>
        <taxon>Microsporidia</taxon>
        <taxon>Pleistophoridae</taxon>
        <taxon>Vavraia</taxon>
    </lineage>
</organism>
<proteinExistence type="predicted"/>
<evidence type="ECO:0000313" key="2">
    <source>
        <dbReference type="EMBL" id="ELA48123.1"/>
    </source>
</evidence>
<dbReference type="OrthoDB" id="2192459at2759"/>
<dbReference type="OMA" id="NYEMAHG"/>
<reference evidence="3" key="1">
    <citation type="submission" date="2011-03" db="EMBL/GenBank/DDBJ databases">
        <title>The genome sequence of Vavraia culicis strain floridensis.</title>
        <authorList>
            <consortium name="The Broad Institute Genome Sequencing Platform"/>
            <person name="Cuomo C."/>
            <person name="Becnel J."/>
            <person name="Sanscrainte N."/>
            <person name="Young S.K."/>
            <person name="Zeng Q."/>
            <person name="Gargeya S."/>
            <person name="Fitzgerald M."/>
            <person name="Haas B."/>
            <person name="Abouelleil A."/>
            <person name="Alvarado L."/>
            <person name="Arachchi H.M."/>
            <person name="Berlin A."/>
            <person name="Chapman S.B."/>
            <person name="Gearin G."/>
            <person name="Goldberg J."/>
            <person name="Griggs A."/>
            <person name="Gujja S."/>
            <person name="Hansen M."/>
            <person name="Heiman D."/>
            <person name="Howarth C."/>
            <person name="Larimer J."/>
            <person name="Lui A."/>
            <person name="MacDonald P.J.P."/>
            <person name="McCowen C."/>
            <person name="Montmayeur A."/>
            <person name="Murphy C."/>
            <person name="Neiman D."/>
            <person name="Pearson M."/>
            <person name="Priest M."/>
            <person name="Roberts A."/>
            <person name="Saif S."/>
            <person name="Shea T."/>
            <person name="Sisk P."/>
            <person name="Stolte C."/>
            <person name="Sykes S."/>
            <person name="Wortman J."/>
            <person name="Nusbaum C."/>
            <person name="Birren B."/>
        </authorList>
    </citation>
    <scope>NUCLEOTIDE SEQUENCE [LARGE SCALE GENOMIC DNA]</scope>
    <source>
        <strain evidence="3">floridensis</strain>
    </source>
</reference>
<keyword evidence="3" id="KW-1185">Reference proteome</keyword>
<dbReference type="SUPFAM" id="SSF58038">
    <property type="entry name" value="SNARE fusion complex"/>
    <property type="match status" value="1"/>
</dbReference>
<gene>
    <name evidence="2" type="ORF">VCUG_00361</name>
</gene>
<feature type="compositionally biased region" description="Basic and acidic residues" evidence="1">
    <location>
        <begin position="180"/>
        <end position="193"/>
    </location>
</feature>
<dbReference type="InterPro" id="IPR031547">
    <property type="entry name" value="DUF5089"/>
</dbReference>
<accession>L2GXU5</accession>
<dbReference type="RefSeq" id="XP_008073382.1">
    <property type="nucleotide sequence ID" value="XM_008075191.1"/>
</dbReference>
<dbReference type="Gene3D" id="1.20.5.110">
    <property type="match status" value="1"/>
</dbReference>
<dbReference type="EMBL" id="GL877407">
    <property type="protein sequence ID" value="ELA48123.1"/>
    <property type="molecule type" value="Genomic_DNA"/>
</dbReference>
<protein>
    <recommendedName>
        <fullName evidence="4">t-SNARE coiled-coil homology domain-containing protein</fullName>
    </recommendedName>
</protein>
<dbReference type="HOGENOM" id="CLU_108611_0_0_1"/>